<dbReference type="GO" id="GO:0004519">
    <property type="term" value="F:endonuclease activity"/>
    <property type="evidence" value="ECO:0007669"/>
    <property type="project" value="UniProtKB-KW"/>
</dbReference>
<dbReference type="GO" id="GO:0006281">
    <property type="term" value="P:DNA repair"/>
    <property type="evidence" value="ECO:0007669"/>
    <property type="project" value="UniProtKB-KW"/>
</dbReference>
<dbReference type="SUPFAM" id="SSF56219">
    <property type="entry name" value="DNase I-like"/>
    <property type="match status" value="1"/>
</dbReference>
<keyword evidence="6" id="KW-0378">Hydrolase</keyword>
<evidence type="ECO:0000313" key="11">
    <source>
        <dbReference type="EMBL" id="TPN85462.1"/>
    </source>
</evidence>
<dbReference type="EMBL" id="VFWZ01000004">
    <property type="protein sequence ID" value="TPN85462.1"/>
    <property type="molecule type" value="Genomic_DNA"/>
</dbReference>
<dbReference type="PANTHER" id="PTHR15822">
    <property type="entry name" value="TRAF AND TNF RECEPTOR-ASSOCIATED PROTEIN"/>
    <property type="match status" value="1"/>
</dbReference>
<reference evidence="11 12" key="1">
    <citation type="submission" date="2019-06" db="EMBL/GenBank/DDBJ databases">
        <authorList>
            <person name="Meng X."/>
        </authorList>
    </citation>
    <scope>NUCLEOTIDE SEQUENCE [LARGE SCALE GENOMIC DNA]</scope>
    <source>
        <strain evidence="11 12">M625</strain>
    </source>
</reference>
<dbReference type="GO" id="GO:0046872">
    <property type="term" value="F:metal ion binding"/>
    <property type="evidence" value="ECO:0007669"/>
    <property type="project" value="UniProtKB-KW"/>
</dbReference>
<comment type="caution">
    <text evidence="11">The sequence shown here is derived from an EMBL/GenBank/DDBJ whole genome shotgun (WGS) entry which is preliminary data.</text>
</comment>
<proteinExistence type="predicted"/>
<comment type="cofactor">
    <cofactor evidence="2">
        <name>Mg(2+)</name>
        <dbReference type="ChEBI" id="CHEBI:18420"/>
    </cofactor>
</comment>
<evidence type="ECO:0000256" key="4">
    <source>
        <dbReference type="ARBA" id="ARBA00022723"/>
    </source>
</evidence>
<comment type="cofactor">
    <cofactor evidence="1">
        <name>Mn(2+)</name>
        <dbReference type="ChEBI" id="CHEBI:29035"/>
    </cofactor>
</comment>
<dbReference type="Proteomes" id="UP000315540">
    <property type="component" value="Unassembled WGS sequence"/>
</dbReference>
<evidence type="ECO:0000259" key="10">
    <source>
        <dbReference type="Pfam" id="PF03372"/>
    </source>
</evidence>
<accession>A0A504JAA6</accession>
<evidence type="ECO:0000256" key="9">
    <source>
        <dbReference type="SAM" id="Phobius"/>
    </source>
</evidence>
<dbReference type="GO" id="GO:0016787">
    <property type="term" value="F:hydrolase activity"/>
    <property type="evidence" value="ECO:0007669"/>
    <property type="project" value="UniProtKB-KW"/>
</dbReference>
<dbReference type="Gene3D" id="3.60.10.10">
    <property type="entry name" value="Endonuclease/exonuclease/phosphatase"/>
    <property type="match status" value="1"/>
</dbReference>
<evidence type="ECO:0000256" key="5">
    <source>
        <dbReference type="ARBA" id="ARBA00022763"/>
    </source>
</evidence>
<dbReference type="PANTHER" id="PTHR15822:SF4">
    <property type="entry name" value="TYROSYL-DNA PHOSPHODIESTERASE 2"/>
    <property type="match status" value="1"/>
</dbReference>
<keyword evidence="9" id="KW-1133">Transmembrane helix</keyword>
<keyword evidence="4" id="KW-0479">Metal-binding</keyword>
<keyword evidence="9" id="KW-0472">Membrane</keyword>
<keyword evidence="8" id="KW-0234">DNA repair</keyword>
<keyword evidence="3" id="KW-0540">Nuclease</keyword>
<keyword evidence="5" id="KW-0227">DNA damage</keyword>
<evidence type="ECO:0000256" key="2">
    <source>
        <dbReference type="ARBA" id="ARBA00001946"/>
    </source>
</evidence>
<evidence type="ECO:0000256" key="1">
    <source>
        <dbReference type="ARBA" id="ARBA00001936"/>
    </source>
</evidence>
<dbReference type="InterPro" id="IPR051547">
    <property type="entry name" value="TDP2-like"/>
</dbReference>
<keyword evidence="9" id="KW-0812">Transmembrane</keyword>
<keyword evidence="11" id="KW-0255">Endonuclease</keyword>
<sequence>MVNSIAATALLLSYLLPYVSPKMFSLLSVLSLAVPILIVVNVLFLLYWIILLNKKGLLSFIVLMLGISHVSSLYKLGGTSTPEEDLEYDFSIMSYNVHSFNRFAWIDSETIPQDISRLVKEEKPDIFCAQEFYNNPDIDFSQYKYKYENFKNDNGELALVIFSKFPIVNKGSLELKKTNNNIIFSDIATQNDTIRVYNIHLQSHKISSQTNALAKADSQKLLKRIRISFEKQQEQTEMLIEHMKTSPYKNIIMGDFNNTAYSYVYKQIKSNGFQDAFKKAGSGFGKTFKFELFPVRIDFILVPNDYEVVSFKSFDEEFSDHYPIFSRIKF</sequence>
<dbReference type="Pfam" id="PF03372">
    <property type="entry name" value="Exo_endo_phos"/>
    <property type="match status" value="1"/>
</dbReference>
<evidence type="ECO:0000313" key="12">
    <source>
        <dbReference type="Proteomes" id="UP000315540"/>
    </source>
</evidence>
<dbReference type="AlphaFoldDB" id="A0A504JAA6"/>
<evidence type="ECO:0000256" key="3">
    <source>
        <dbReference type="ARBA" id="ARBA00022722"/>
    </source>
</evidence>
<feature type="domain" description="Endonuclease/exonuclease/phosphatase" evidence="10">
    <location>
        <begin position="93"/>
        <end position="321"/>
    </location>
</feature>
<keyword evidence="12" id="KW-1185">Reference proteome</keyword>
<evidence type="ECO:0000256" key="7">
    <source>
        <dbReference type="ARBA" id="ARBA00022842"/>
    </source>
</evidence>
<evidence type="ECO:0000256" key="6">
    <source>
        <dbReference type="ARBA" id="ARBA00022801"/>
    </source>
</evidence>
<protein>
    <submittedName>
        <fullName evidence="11">Endonuclease</fullName>
    </submittedName>
</protein>
<feature type="transmembrane region" description="Helical" evidence="9">
    <location>
        <begin position="57"/>
        <end position="74"/>
    </location>
</feature>
<dbReference type="InterPro" id="IPR036691">
    <property type="entry name" value="Endo/exonu/phosph_ase_sf"/>
</dbReference>
<dbReference type="InterPro" id="IPR005135">
    <property type="entry name" value="Endo/exonuclease/phosphatase"/>
</dbReference>
<keyword evidence="7" id="KW-0460">Magnesium</keyword>
<name>A0A504JAA6_9FLAO</name>
<gene>
    <name evidence="11" type="ORF">FHK87_14785</name>
</gene>
<dbReference type="CDD" id="cd09084">
    <property type="entry name" value="EEP-2"/>
    <property type="match status" value="1"/>
</dbReference>
<organism evidence="11 12">
    <name type="scientific">Aquimarina algicola</name>
    <dbReference type="NCBI Taxonomy" id="2589995"/>
    <lineage>
        <taxon>Bacteria</taxon>
        <taxon>Pseudomonadati</taxon>
        <taxon>Bacteroidota</taxon>
        <taxon>Flavobacteriia</taxon>
        <taxon>Flavobacteriales</taxon>
        <taxon>Flavobacteriaceae</taxon>
        <taxon>Aquimarina</taxon>
    </lineage>
</organism>
<evidence type="ECO:0000256" key="8">
    <source>
        <dbReference type="ARBA" id="ARBA00023204"/>
    </source>
</evidence>
<feature type="transmembrane region" description="Helical" evidence="9">
    <location>
        <begin position="27"/>
        <end position="50"/>
    </location>
</feature>
<dbReference type="OrthoDB" id="635146at2"/>